<feature type="region of interest" description="Disordered" evidence="1">
    <location>
        <begin position="1"/>
        <end position="29"/>
    </location>
</feature>
<dbReference type="InterPro" id="IPR032466">
    <property type="entry name" value="Metal_Hydrolase"/>
</dbReference>
<dbReference type="Gene3D" id="3.10.310.70">
    <property type="match status" value="1"/>
</dbReference>
<dbReference type="PANTHER" id="PTHR22642">
    <property type="entry name" value="IMIDAZOLONEPROPIONASE"/>
    <property type="match status" value="1"/>
</dbReference>
<dbReference type="STRING" id="1036808.A0A0C3DJL2"/>
<reference evidence="4" key="2">
    <citation type="submission" date="2015-01" db="EMBL/GenBank/DDBJ databases">
        <title>Evolutionary Origins and Diversification of the Mycorrhizal Mutualists.</title>
        <authorList>
            <consortium name="DOE Joint Genome Institute"/>
            <consortium name="Mycorrhizal Genomics Consortium"/>
            <person name="Kohler A."/>
            <person name="Kuo A."/>
            <person name="Nagy L.G."/>
            <person name="Floudas D."/>
            <person name="Copeland A."/>
            <person name="Barry K.W."/>
            <person name="Cichocki N."/>
            <person name="Veneault-Fourrey C."/>
            <person name="LaButti K."/>
            <person name="Lindquist E.A."/>
            <person name="Lipzen A."/>
            <person name="Lundell T."/>
            <person name="Morin E."/>
            <person name="Murat C."/>
            <person name="Riley R."/>
            <person name="Ohm R."/>
            <person name="Sun H."/>
            <person name="Tunlid A."/>
            <person name="Henrissat B."/>
            <person name="Grigoriev I.V."/>
            <person name="Hibbett D.S."/>
            <person name="Martin F."/>
        </authorList>
    </citation>
    <scope>NUCLEOTIDE SEQUENCE [LARGE SCALE GENOMIC DNA]</scope>
    <source>
        <strain evidence="4">Foug A</strain>
    </source>
</reference>
<reference evidence="3 4" key="1">
    <citation type="submission" date="2014-04" db="EMBL/GenBank/DDBJ databases">
        <authorList>
            <consortium name="DOE Joint Genome Institute"/>
            <person name="Kuo A."/>
            <person name="Kohler A."/>
            <person name="Nagy L.G."/>
            <person name="Floudas D."/>
            <person name="Copeland A."/>
            <person name="Barry K.W."/>
            <person name="Cichocki N."/>
            <person name="Veneault-Fourrey C."/>
            <person name="LaButti K."/>
            <person name="Lindquist E.A."/>
            <person name="Lipzen A."/>
            <person name="Lundell T."/>
            <person name="Morin E."/>
            <person name="Murat C."/>
            <person name="Sun H."/>
            <person name="Tunlid A."/>
            <person name="Henrissat B."/>
            <person name="Grigoriev I.V."/>
            <person name="Hibbett D.S."/>
            <person name="Martin F."/>
            <person name="Nordberg H.P."/>
            <person name="Cantor M.N."/>
            <person name="Hua S.X."/>
        </authorList>
    </citation>
    <scope>NUCLEOTIDE SEQUENCE [LARGE SCALE GENOMIC DNA]</scope>
    <source>
        <strain evidence="3 4">Foug A</strain>
    </source>
</reference>
<dbReference type="CDD" id="cd01300">
    <property type="entry name" value="YtcJ_like"/>
    <property type="match status" value="1"/>
</dbReference>
<evidence type="ECO:0000313" key="4">
    <source>
        <dbReference type="Proteomes" id="UP000053989"/>
    </source>
</evidence>
<dbReference type="InterPro" id="IPR033932">
    <property type="entry name" value="YtcJ-like"/>
</dbReference>
<dbReference type="Gene3D" id="3.20.20.140">
    <property type="entry name" value="Metal-dependent hydrolases"/>
    <property type="match status" value="1"/>
</dbReference>
<dbReference type="SUPFAM" id="SSF51556">
    <property type="entry name" value="Metallo-dependent hydrolases"/>
    <property type="match status" value="1"/>
</dbReference>
<dbReference type="Proteomes" id="UP000053989">
    <property type="component" value="Unassembled WGS sequence"/>
</dbReference>
<dbReference type="EMBL" id="KN822120">
    <property type="protein sequence ID" value="KIM56261.1"/>
    <property type="molecule type" value="Genomic_DNA"/>
</dbReference>
<dbReference type="GO" id="GO:0016810">
    <property type="term" value="F:hydrolase activity, acting on carbon-nitrogen (but not peptide) bonds"/>
    <property type="evidence" value="ECO:0007669"/>
    <property type="project" value="InterPro"/>
</dbReference>
<feature type="domain" description="Amidohydrolase 3" evidence="2">
    <location>
        <begin position="136"/>
        <end position="616"/>
    </location>
</feature>
<dbReference type="Pfam" id="PF07969">
    <property type="entry name" value="Amidohydro_3"/>
    <property type="match status" value="1"/>
</dbReference>
<organism evidence="3 4">
    <name type="scientific">Scleroderma citrinum Foug A</name>
    <dbReference type="NCBI Taxonomy" id="1036808"/>
    <lineage>
        <taxon>Eukaryota</taxon>
        <taxon>Fungi</taxon>
        <taxon>Dikarya</taxon>
        <taxon>Basidiomycota</taxon>
        <taxon>Agaricomycotina</taxon>
        <taxon>Agaricomycetes</taxon>
        <taxon>Agaricomycetidae</taxon>
        <taxon>Boletales</taxon>
        <taxon>Sclerodermatineae</taxon>
        <taxon>Sclerodermataceae</taxon>
        <taxon>Scleroderma</taxon>
    </lineage>
</organism>
<dbReference type="InterPro" id="IPR011059">
    <property type="entry name" value="Metal-dep_hydrolase_composite"/>
</dbReference>
<gene>
    <name evidence="3" type="ORF">SCLCIDRAFT_133061</name>
</gene>
<evidence type="ECO:0000259" key="2">
    <source>
        <dbReference type="Pfam" id="PF07969"/>
    </source>
</evidence>
<dbReference type="SUPFAM" id="SSF51338">
    <property type="entry name" value="Composite domain of metallo-dependent hydrolases"/>
    <property type="match status" value="1"/>
</dbReference>
<name>A0A0C3DJL2_9AGAM</name>
<dbReference type="PANTHER" id="PTHR22642:SF2">
    <property type="entry name" value="PROTEIN LONG AFTER FAR-RED 3"/>
    <property type="match status" value="1"/>
</dbReference>
<dbReference type="AlphaFoldDB" id="A0A0C3DJL2"/>
<sequence>MASTVKPEPSNGKGKGRNKKNKNVDKSSPSPVFRPWVLVTAAALTLGTLSKWPTQQTTDYAVCSTSNNIYTVDAANPTVQCIVVRDTRIADVGQLADIKARWRQQTARPKFGFQLPWPLDLWQPSLKVSFVDPNSVILPGLADSHAHILHYGSAKLNVDLSGCTSKQESLERLANFVKSRTDILNDPSRWIQGIGWDQNLWSPPEYPHADDFDNDPFLRGRRIYLSRVDAHAAWVSNRALQLMGHLPGSVDGGEIIRDDSGKPTGILVDNAMFLVSLPSFSKEEISQYFDRTMRDALSVGLTSIHDAATELDAIEFYKEYAESQKLPLRLYLMGHVESDEYWGNQLPRLVNYGVGERLNLRSIKLVADGALGSSGAALLEPYTDNPSTNGLMLIQPKVLADIVHQFHADGWQVNIHCIGDHANHVVLDIFENVFSDENITNSRPRIEHAQIMTLDDLERVGRLGVIPSVQPTHATSDMWYAEQRLGPERIKGAYAYRTMIETSQTGVLPLGSDFPVEGINPLLGFYAAVTRLSVSGQSPHGSQGWYPNERLTRAQALKGMTLDAAYASFSESTLGSLTVGKQADFVVLDRDIMTISASEILEAKVLATVIDGEVAYGGL</sequence>
<keyword evidence="4" id="KW-1185">Reference proteome</keyword>
<dbReference type="Gene3D" id="2.30.40.10">
    <property type="entry name" value="Urease, subunit C, domain 1"/>
    <property type="match status" value="2"/>
</dbReference>
<dbReference type="InterPro" id="IPR013108">
    <property type="entry name" value="Amidohydro_3"/>
</dbReference>
<protein>
    <recommendedName>
        <fullName evidence="2">Amidohydrolase 3 domain-containing protein</fullName>
    </recommendedName>
</protein>
<accession>A0A0C3DJL2</accession>
<dbReference type="OrthoDB" id="3501663at2759"/>
<proteinExistence type="predicted"/>
<evidence type="ECO:0000313" key="3">
    <source>
        <dbReference type="EMBL" id="KIM56261.1"/>
    </source>
</evidence>
<dbReference type="InParanoid" id="A0A0C3DJL2"/>
<evidence type="ECO:0000256" key="1">
    <source>
        <dbReference type="SAM" id="MobiDB-lite"/>
    </source>
</evidence>
<dbReference type="HOGENOM" id="CLU_009942_1_1_1"/>